<dbReference type="Gene3D" id="3.40.50.720">
    <property type="entry name" value="NAD(P)-binding Rossmann-like Domain"/>
    <property type="match status" value="1"/>
</dbReference>
<evidence type="ECO:0000259" key="7">
    <source>
        <dbReference type="PROSITE" id="PS51202"/>
    </source>
</evidence>
<dbReference type="Gene3D" id="3.30.70.1450">
    <property type="entry name" value="Regulator of K+ conductance, C-terminal domain"/>
    <property type="match status" value="1"/>
</dbReference>
<proteinExistence type="predicted"/>
<dbReference type="InterPro" id="IPR006153">
    <property type="entry name" value="Cation/H_exchanger_TM"/>
</dbReference>
<evidence type="ECO:0000256" key="5">
    <source>
        <dbReference type="ARBA" id="ARBA00023136"/>
    </source>
</evidence>
<dbReference type="RefSeq" id="WP_317488653.1">
    <property type="nucleotide sequence ID" value="NZ_CP136051.1"/>
</dbReference>
<feature type="transmembrane region" description="Helical" evidence="6">
    <location>
        <begin position="91"/>
        <end position="111"/>
    </location>
</feature>
<dbReference type="Pfam" id="PF00999">
    <property type="entry name" value="Na_H_Exchanger"/>
    <property type="match status" value="1"/>
</dbReference>
<dbReference type="Gene3D" id="1.20.1530.20">
    <property type="match status" value="1"/>
</dbReference>
<evidence type="ECO:0000313" key="9">
    <source>
        <dbReference type="Proteomes" id="UP001302349"/>
    </source>
</evidence>
<keyword evidence="2" id="KW-0406">Ion transport</keyword>
<protein>
    <submittedName>
        <fullName evidence="8">Cation:proton antiporter</fullName>
    </submittedName>
</protein>
<dbReference type="SUPFAM" id="SSF51735">
    <property type="entry name" value="NAD(P)-binding Rossmann-fold domains"/>
    <property type="match status" value="1"/>
</dbReference>
<dbReference type="InterPro" id="IPR036291">
    <property type="entry name" value="NAD(P)-bd_dom_sf"/>
</dbReference>
<dbReference type="Pfam" id="PF02254">
    <property type="entry name" value="TrkA_N"/>
    <property type="match status" value="1"/>
</dbReference>
<keyword evidence="2" id="KW-0630">Potassium</keyword>
<feature type="transmembrane region" description="Helical" evidence="6">
    <location>
        <begin position="294"/>
        <end position="310"/>
    </location>
</feature>
<sequence>MQLLVLIGGFTLIAVSSNQIASLFQKIRLPLISGLMITGVLAGPYVLNLIPEIAKFKLGFISQTALAYIAFAAGSELYLNEMRSQIKSIKWHSITQTVVTFVLAGIMIFFLEDTIPFMRGLGFMERLSVALLTATIFIPTSPASVMAVISELRAKGPFTQITLGVTIVKDFFVVVLFAVILAVAKTLSKGEDFDLLSILFIVIELCLSFGLGWLVGRILMLFLGIRRSHILKAVLVLALGYGVYVFSDYFLDMSSNLTGHELYLEPLLICLVASFYVTNFSPLRAEFLLIIKKVGSPIYVAFFTLIGATMDLPVLLLVWPIALLFFAIRFGTIAIGGLLGNAVARGPRRFYKVIWMPFISQAGVALGLATAVANQFPDWGPDFATLVIAIIVINQLVGPPFIRWAIDLIGEDRSRAETPKFDGVMDALIFGYESQSLALSRQLMDKGWKVEMVTLVDEKDVEIPEGIKFHFRKEIDKAVFAGVDTKKFDTIVTLLSDDENYKICEMVYEQIGTKQLVVRLNERSNMEKFIQLGAKVIDPSTAMVSLLDHFVRSPQATSLLLGMEQGQDTRDLVIRNPDFHGLPLRSLRLPPEVIILSIRRAGQMIISHGYTRLRAGDIVTMVGSNKSLDEIELRFGN</sequence>
<dbReference type="InterPro" id="IPR003148">
    <property type="entry name" value="RCK_N"/>
</dbReference>
<dbReference type="Pfam" id="PF02080">
    <property type="entry name" value="TrkA_C"/>
    <property type="match status" value="1"/>
</dbReference>
<name>A0ABZ0IN19_9BACT</name>
<keyword evidence="2" id="KW-0813">Transport</keyword>
<comment type="subcellular location">
    <subcellularLocation>
        <location evidence="1">Membrane</location>
        <topology evidence="1">Multi-pass membrane protein</topology>
    </subcellularLocation>
</comment>
<feature type="transmembrane region" description="Helical" evidence="6">
    <location>
        <begin position="196"/>
        <end position="223"/>
    </location>
</feature>
<keyword evidence="3 6" id="KW-0812">Transmembrane</keyword>
<feature type="transmembrane region" description="Helical" evidence="6">
    <location>
        <begin position="353"/>
        <end position="371"/>
    </location>
</feature>
<keyword evidence="2" id="KW-0633">Potassium transport</keyword>
<accession>A0ABZ0IN19</accession>
<organism evidence="8 9">
    <name type="scientific">Imperialibacter roseus</name>
    <dbReference type="NCBI Taxonomy" id="1324217"/>
    <lineage>
        <taxon>Bacteria</taxon>
        <taxon>Pseudomonadati</taxon>
        <taxon>Bacteroidota</taxon>
        <taxon>Cytophagia</taxon>
        <taxon>Cytophagales</taxon>
        <taxon>Flammeovirgaceae</taxon>
        <taxon>Imperialibacter</taxon>
    </lineage>
</organism>
<keyword evidence="5 6" id="KW-0472">Membrane</keyword>
<feature type="transmembrane region" description="Helical" evidence="6">
    <location>
        <begin position="230"/>
        <end position="251"/>
    </location>
</feature>
<dbReference type="PANTHER" id="PTHR43021">
    <property type="entry name" value="NA(+)/H(+) ANTIPORTER-RELATED"/>
    <property type="match status" value="1"/>
</dbReference>
<feature type="domain" description="RCK C-terminal" evidence="7">
    <location>
        <begin position="556"/>
        <end position="637"/>
    </location>
</feature>
<dbReference type="InterPro" id="IPR036721">
    <property type="entry name" value="RCK_C_sf"/>
</dbReference>
<dbReference type="InterPro" id="IPR038770">
    <property type="entry name" value="Na+/solute_symporter_sf"/>
</dbReference>
<feature type="transmembrane region" description="Helical" evidence="6">
    <location>
        <begin position="263"/>
        <end position="282"/>
    </location>
</feature>
<dbReference type="InterPro" id="IPR006037">
    <property type="entry name" value="RCK_C"/>
</dbReference>
<reference evidence="8 9" key="1">
    <citation type="journal article" date="2023" name="Microbiol. Resour. Announc.">
        <title>Complete Genome Sequence of Imperialibacter roseus strain P4T.</title>
        <authorList>
            <person name="Tizabi D.R."/>
            <person name="Bachvaroff T."/>
            <person name="Hill R.T."/>
        </authorList>
    </citation>
    <scope>NUCLEOTIDE SEQUENCE [LARGE SCALE GENOMIC DNA]</scope>
    <source>
        <strain evidence="8 9">P4T</strain>
    </source>
</reference>
<feature type="transmembrane region" description="Helical" evidence="6">
    <location>
        <begin position="161"/>
        <end position="184"/>
    </location>
</feature>
<evidence type="ECO:0000256" key="6">
    <source>
        <dbReference type="SAM" id="Phobius"/>
    </source>
</evidence>
<feature type="transmembrane region" description="Helical" evidence="6">
    <location>
        <begin position="383"/>
        <end position="406"/>
    </location>
</feature>
<dbReference type="SUPFAM" id="SSF116726">
    <property type="entry name" value="TrkA C-terminal domain-like"/>
    <property type="match status" value="1"/>
</dbReference>
<dbReference type="PROSITE" id="PS51202">
    <property type="entry name" value="RCK_C"/>
    <property type="match status" value="1"/>
</dbReference>
<evidence type="ECO:0000256" key="4">
    <source>
        <dbReference type="ARBA" id="ARBA00022989"/>
    </source>
</evidence>
<keyword evidence="4 6" id="KW-1133">Transmembrane helix</keyword>
<evidence type="ECO:0000256" key="1">
    <source>
        <dbReference type="ARBA" id="ARBA00004141"/>
    </source>
</evidence>
<evidence type="ECO:0000256" key="3">
    <source>
        <dbReference type="ARBA" id="ARBA00022692"/>
    </source>
</evidence>
<evidence type="ECO:0000313" key="8">
    <source>
        <dbReference type="EMBL" id="WOK05907.1"/>
    </source>
</evidence>
<evidence type="ECO:0000256" key="2">
    <source>
        <dbReference type="ARBA" id="ARBA00022538"/>
    </source>
</evidence>
<dbReference type="Proteomes" id="UP001302349">
    <property type="component" value="Chromosome"/>
</dbReference>
<feature type="transmembrane region" description="Helical" evidence="6">
    <location>
        <begin position="131"/>
        <end position="149"/>
    </location>
</feature>
<gene>
    <name evidence="8" type="ORF">RT717_22790</name>
</gene>
<dbReference type="PANTHER" id="PTHR43021:SF2">
    <property type="entry name" value="CATION_H+ EXCHANGER DOMAIN-CONTAINING PROTEIN"/>
    <property type="match status" value="1"/>
</dbReference>
<feature type="transmembrane region" description="Helical" evidence="6">
    <location>
        <begin position="27"/>
        <end position="47"/>
    </location>
</feature>
<dbReference type="EMBL" id="CP136051">
    <property type="protein sequence ID" value="WOK05907.1"/>
    <property type="molecule type" value="Genomic_DNA"/>
</dbReference>
<feature type="transmembrane region" description="Helical" evidence="6">
    <location>
        <begin position="316"/>
        <end position="341"/>
    </location>
</feature>
<keyword evidence="9" id="KW-1185">Reference proteome</keyword>